<evidence type="ECO:0000256" key="12">
    <source>
        <dbReference type="ARBA" id="ARBA00029757"/>
    </source>
</evidence>
<reference evidence="14 15" key="1">
    <citation type="submission" date="2017-04" db="EMBL/GenBank/DDBJ databases">
        <authorList>
            <person name="Afonso C.L."/>
            <person name="Miller P.J."/>
            <person name="Scott M.A."/>
            <person name="Spackman E."/>
            <person name="Goraichik I."/>
            <person name="Dimitrov K.M."/>
            <person name="Suarez D.L."/>
            <person name="Swayne D.E."/>
        </authorList>
    </citation>
    <scope>NUCLEOTIDE SEQUENCE [LARGE SCALE GENOMIC DNA]</scope>
    <source>
        <strain evidence="14 15">B5P</strain>
    </source>
</reference>
<dbReference type="InterPro" id="IPR003758">
    <property type="entry name" value="LpxK"/>
</dbReference>
<dbReference type="GO" id="GO:0005524">
    <property type="term" value="F:ATP binding"/>
    <property type="evidence" value="ECO:0007669"/>
    <property type="project" value="UniProtKB-UniRule"/>
</dbReference>
<evidence type="ECO:0000256" key="8">
    <source>
        <dbReference type="ARBA" id="ARBA00022741"/>
    </source>
</evidence>
<feature type="binding site" evidence="13">
    <location>
        <begin position="55"/>
        <end position="62"/>
    </location>
    <ligand>
        <name>ATP</name>
        <dbReference type="ChEBI" id="CHEBI:30616"/>
    </ligand>
</feature>
<comment type="catalytic activity">
    <reaction evidence="13">
        <text>a lipid A disaccharide + ATP = a lipid IVA + ADP + H(+)</text>
        <dbReference type="Rhea" id="RHEA:67840"/>
        <dbReference type="ChEBI" id="CHEBI:15378"/>
        <dbReference type="ChEBI" id="CHEBI:30616"/>
        <dbReference type="ChEBI" id="CHEBI:176343"/>
        <dbReference type="ChEBI" id="CHEBI:176425"/>
        <dbReference type="ChEBI" id="CHEBI:456216"/>
        <dbReference type="EC" id="2.7.1.130"/>
    </reaction>
</comment>
<proteinExistence type="inferred from homology"/>
<dbReference type="HAMAP" id="MF_00409">
    <property type="entry name" value="LpxK"/>
    <property type="match status" value="1"/>
</dbReference>
<evidence type="ECO:0000256" key="5">
    <source>
        <dbReference type="ARBA" id="ARBA00022516"/>
    </source>
</evidence>
<evidence type="ECO:0000256" key="9">
    <source>
        <dbReference type="ARBA" id="ARBA00022777"/>
    </source>
</evidence>
<dbReference type="GO" id="GO:0009244">
    <property type="term" value="P:lipopolysaccharide core region biosynthetic process"/>
    <property type="evidence" value="ECO:0007669"/>
    <property type="project" value="TreeGrafter"/>
</dbReference>
<sequence length="338" mass="36238">MMASEAPPFWWDRPDWRSALLWPVSSVYGLVAARRMLNARREHVGVPVLCVGNPTVGGAGKTPVAIALAQQARRMGLEPGFLSRGHGGSLSKPHLVDPHHDSAKSTGDEPLLLASEAPTAVTPNRAAGARLLIAEGCDFLIMDDGFQSAHIHYDYALLVVDAQRGLGNGHIIPGGPVRAPLVDQIRHAHAVLRMGEGEAADALVRLAARAGRPIYDAVARPRPGSGVEGRALLAFAGIGHPDKFFRTVEEAGGRLVATRPFPDHHYYTDENLAELLEQADAAGADLVTTAKDAVRIRHASEVAARLLQRLSVIEIDLEFDPPGIPERIIGDTIAAFER</sequence>
<keyword evidence="15" id="KW-1185">Reference proteome</keyword>
<evidence type="ECO:0000256" key="13">
    <source>
        <dbReference type="HAMAP-Rule" id="MF_00409"/>
    </source>
</evidence>
<dbReference type="PANTHER" id="PTHR42724:SF1">
    <property type="entry name" value="TETRAACYLDISACCHARIDE 4'-KINASE, MITOCHONDRIAL-RELATED"/>
    <property type="match status" value="1"/>
</dbReference>
<dbReference type="EC" id="2.7.1.130" evidence="3 13"/>
<comment type="similarity">
    <text evidence="13">Belongs to the LpxK family.</text>
</comment>
<keyword evidence="5 13" id="KW-0444">Lipid biosynthesis</keyword>
<dbReference type="GO" id="GO:0009245">
    <property type="term" value="P:lipid A biosynthetic process"/>
    <property type="evidence" value="ECO:0007669"/>
    <property type="project" value="UniProtKB-UniRule"/>
</dbReference>
<keyword evidence="9 13" id="KW-0418">Kinase</keyword>
<dbReference type="GO" id="GO:0009029">
    <property type="term" value="F:lipid-A 4'-kinase activity"/>
    <property type="evidence" value="ECO:0007669"/>
    <property type="project" value="UniProtKB-UniRule"/>
</dbReference>
<protein>
    <recommendedName>
        <fullName evidence="4 13">Tetraacyldisaccharide 4'-kinase</fullName>
        <ecNumber evidence="3 13">2.7.1.130</ecNumber>
    </recommendedName>
    <alternativeName>
        <fullName evidence="12 13">Lipid A 4'-kinase</fullName>
    </alternativeName>
</protein>
<dbReference type="Proteomes" id="UP000193083">
    <property type="component" value="Unassembled WGS sequence"/>
</dbReference>
<evidence type="ECO:0000256" key="10">
    <source>
        <dbReference type="ARBA" id="ARBA00022840"/>
    </source>
</evidence>
<comment type="function">
    <text evidence="1 13">Transfers the gamma-phosphate of ATP to the 4'-position of a tetraacyldisaccharide 1-phosphate intermediate (termed DS-1-P) to form tetraacyldisaccharide 1,4'-bis-phosphate (lipid IVA).</text>
</comment>
<keyword evidence="10 13" id="KW-0067">ATP-binding</keyword>
<evidence type="ECO:0000256" key="1">
    <source>
        <dbReference type="ARBA" id="ARBA00002274"/>
    </source>
</evidence>
<organism evidence="14 15">
    <name type="scientific">Mesorhizobium australicum</name>
    <dbReference type="NCBI Taxonomy" id="536018"/>
    <lineage>
        <taxon>Bacteria</taxon>
        <taxon>Pseudomonadati</taxon>
        <taxon>Pseudomonadota</taxon>
        <taxon>Alphaproteobacteria</taxon>
        <taxon>Hyphomicrobiales</taxon>
        <taxon>Phyllobacteriaceae</taxon>
        <taxon>Mesorhizobium</taxon>
    </lineage>
</organism>
<evidence type="ECO:0000256" key="4">
    <source>
        <dbReference type="ARBA" id="ARBA00016436"/>
    </source>
</evidence>
<evidence type="ECO:0000313" key="14">
    <source>
        <dbReference type="EMBL" id="SMH40155.1"/>
    </source>
</evidence>
<accession>A0A1X7NPY6</accession>
<evidence type="ECO:0000256" key="11">
    <source>
        <dbReference type="ARBA" id="ARBA00023098"/>
    </source>
</evidence>
<dbReference type="AlphaFoldDB" id="A0A1X7NPY6"/>
<dbReference type="SUPFAM" id="SSF52540">
    <property type="entry name" value="P-loop containing nucleoside triphosphate hydrolases"/>
    <property type="match status" value="1"/>
</dbReference>
<dbReference type="EMBL" id="FXBL01000004">
    <property type="protein sequence ID" value="SMH40155.1"/>
    <property type="molecule type" value="Genomic_DNA"/>
</dbReference>
<keyword evidence="7 13" id="KW-0808">Transferase</keyword>
<evidence type="ECO:0000256" key="3">
    <source>
        <dbReference type="ARBA" id="ARBA00012071"/>
    </source>
</evidence>
<name>A0A1X7NPY6_9HYPH</name>
<comment type="pathway">
    <text evidence="2 13">Glycolipid biosynthesis; lipid IV(A) biosynthesis; lipid IV(A) from (3R)-3-hydroxytetradecanoyl-[acyl-carrier-protein] and UDP-N-acetyl-alpha-D-glucosamine: step 6/6.</text>
</comment>
<dbReference type="NCBIfam" id="TIGR00682">
    <property type="entry name" value="lpxK"/>
    <property type="match status" value="1"/>
</dbReference>
<dbReference type="UniPathway" id="UPA00359">
    <property type="reaction ID" value="UER00482"/>
</dbReference>
<keyword evidence="11 13" id="KW-0443">Lipid metabolism</keyword>
<dbReference type="Pfam" id="PF02606">
    <property type="entry name" value="LpxK"/>
    <property type="match status" value="1"/>
</dbReference>
<evidence type="ECO:0000313" key="15">
    <source>
        <dbReference type="Proteomes" id="UP000193083"/>
    </source>
</evidence>
<evidence type="ECO:0000256" key="6">
    <source>
        <dbReference type="ARBA" id="ARBA00022556"/>
    </source>
</evidence>
<gene>
    <name evidence="13" type="primary">lpxK</name>
    <name evidence="14" type="ORF">SAMN02982922_2274</name>
</gene>
<keyword evidence="8 13" id="KW-0547">Nucleotide-binding</keyword>
<dbReference type="GO" id="GO:0005886">
    <property type="term" value="C:plasma membrane"/>
    <property type="evidence" value="ECO:0007669"/>
    <property type="project" value="TreeGrafter"/>
</dbReference>
<keyword evidence="6 13" id="KW-0441">Lipid A biosynthesis</keyword>
<dbReference type="InterPro" id="IPR027417">
    <property type="entry name" value="P-loop_NTPase"/>
</dbReference>
<evidence type="ECO:0000256" key="2">
    <source>
        <dbReference type="ARBA" id="ARBA00004870"/>
    </source>
</evidence>
<evidence type="ECO:0000256" key="7">
    <source>
        <dbReference type="ARBA" id="ARBA00022679"/>
    </source>
</evidence>
<dbReference type="PANTHER" id="PTHR42724">
    <property type="entry name" value="TETRAACYLDISACCHARIDE 4'-KINASE"/>
    <property type="match status" value="1"/>
</dbReference>